<accession>A0AAQ3M310</accession>
<dbReference type="InterPro" id="IPR055915">
    <property type="entry name" value="DUF7492"/>
</dbReference>
<feature type="region of interest" description="Disordered" evidence="1">
    <location>
        <begin position="616"/>
        <end position="664"/>
    </location>
</feature>
<evidence type="ECO:0000256" key="1">
    <source>
        <dbReference type="SAM" id="MobiDB-lite"/>
    </source>
</evidence>
<evidence type="ECO:0000313" key="5">
    <source>
        <dbReference type="Proteomes" id="UP001303373"/>
    </source>
</evidence>
<protein>
    <recommendedName>
        <fullName evidence="3">DUF7492 domain-containing protein</fullName>
    </recommendedName>
</protein>
<organism evidence="4 5">
    <name type="scientific">Acrodontium crateriforme</name>
    <dbReference type="NCBI Taxonomy" id="150365"/>
    <lineage>
        <taxon>Eukaryota</taxon>
        <taxon>Fungi</taxon>
        <taxon>Dikarya</taxon>
        <taxon>Ascomycota</taxon>
        <taxon>Pezizomycotina</taxon>
        <taxon>Dothideomycetes</taxon>
        <taxon>Dothideomycetidae</taxon>
        <taxon>Mycosphaerellales</taxon>
        <taxon>Teratosphaeriaceae</taxon>
        <taxon>Acrodontium</taxon>
    </lineage>
</organism>
<feature type="signal peptide" evidence="2">
    <location>
        <begin position="1"/>
        <end position="19"/>
    </location>
</feature>
<sequence>MKLSTTLFLAALAVAPISAHTWIEEMQVISQNGTYIGDHGYSRGYVARTDPTFGNDGNILWLLPALEARGQNNIVRLRINSSDLLCHPNQRTSNYTNPAYPKLKVAPGDYVAMKYLENGHTTLPWNQPGKPEHGGTVFIYGTTKPSESEKIVDVLKWTTDGKGGDGRGFLMSAQSYDDGRCHQINSCVLSAERQVLYPNMIPAQPTSPGQEQWCESDVKIPTSQAPGTLTVYWIWQWPTAGNTECVYPYGKDEYYTSCSDFDIIDAGQDHAKIAAEPDTHTLLQENFQTKAVAQYQSRTALTKSPEIILQQWTDTAASTSSLSSSFQSSCSIVMSSAQAAAAAGITPALPPSCPAGKWATGALFASISSSVLAAKQNPSLATSSDSQTGYIVQGGTTAAPAATASSTAASSTTQPSASSAAITSSASSAIIASSAVPQSSQPTGLVTITTTKEVVITTISTSVSKFTETVTVFSSAVSSSALPIAASSSVLSGPASSSALPIAASSSSSSVLPIAASSSSSSALPIAASTSELSSAASSSSSSALPIVASSPTLPVAATSSVLSSSASSSDLPIAATSSPLSSAASSSVLQSTTSSSARQSTTSDASISIISTVGSSLPSSSAPATSTAPTAAVATSNTAQDAYTGKGGIVSEHPGSGLIDTKRRRFHVRQFSRMAE</sequence>
<dbReference type="AlphaFoldDB" id="A0AAQ3M310"/>
<reference evidence="4 5" key="1">
    <citation type="submission" date="2023-11" db="EMBL/GenBank/DDBJ databases">
        <title>An acidophilic fungus is an integral part of prey digestion in a carnivorous sundew plant.</title>
        <authorList>
            <person name="Tsai I.J."/>
        </authorList>
    </citation>
    <scope>NUCLEOTIDE SEQUENCE [LARGE SCALE GENOMIC DNA]</scope>
    <source>
        <strain evidence="4">169a</strain>
    </source>
</reference>
<evidence type="ECO:0000256" key="2">
    <source>
        <dbReference type="SAM" id="SignalP"/>
    </source>
</evidence>
<feature type="compositionally biased region" description="Low complexity" evidence="1">
    <location>
        <begin position="616"/>
        <end position="640"/>
    </location>
</feature>
<feature type="chain" id="PRO_5042857993" description="DUF7492 domain-containing protein" evidence="2">
    <location>
        <begin position="20"/>
        <end position="677"/>
    </location>
</feature>
<proteinExistence type="predicted"/>
<keyword evidence="5" id="KW-1185">Reference proteome</keyword>
<gene>
    <name evidence="4" type="ORF">R9X50_00371400</name>
</gene>
<dbReference type="Pfam" id="PF24320">
    <property type="entry name" value="DUF7492"/>
    <property type="match status" value="1"/>
</dbReference>
<feature type="domain" description="DUF7492" evidence="3">
    <location>
        <begin position="18"/>
        <end position="288"/>
    </location>
</feature>
<keyword evidence="2" id="KW-0732">Signal</keyword>
<dbReference type="Proteomes" id="UP001303373">
    <property type="component" value="Chromosome 5"/>
</dbReference>
<evidence type="ECO:0000313" key="4">
    <source>
        <dbReference type="EMBL" id="WPH00882.1"/>
    </source>
</evidence>
<dbReference type="EMBL" id="CP138584">
    <property type="protein sequence ID" value="WPH00882.1"/>
    <property type="molecule type" value="Genomic_DNA"/>
</dbReference>
<name>A0AAQ3M310_9PEZI</name>
<evidence type="ECO:0000259" key="3">
    <source>
        <dbReference type="Pfam" id="PF24320"/>
    </source>
</evidence>